<name>A0A4R6WLT5_9SPHI</name>
<gene>
    <name evidence="1" type="ORF">CLV99_1421</name>
</gene>
<proteinExistence type="predicted"/>
<evidence type="ECO:0000313" key="2">
    <source>
        <dbReference type="Proteomes" id="UP000295292"/>
    </source>
</evidence>
<reference evidence="1 2" key="1">
    <citation type="submission" date="2019-03" db="EMBL/GenBank/DDBJ databases">
        <title>Genomic Encyclopedia of Archaeal and Bacterial Type Strains, Phase II (KMG-II): from individual species to whole genera.</title>
        <authorList>
            <person name="Goeker M."/>
        </authorList>
    </citation>
    <scope>NUCLEOTIDE SEQUENCE [LARGE SCALE GENOMIC DNA]</scope>
    <source>
        <strain evidence="1 2">DSM 28353</strain>
    </source>
</reference>
<dbReference type="EMBL" id="SNYV01000011">
    <property type="protein sequence ID" value="TDQ79967.1"/>
    <property type="molecule type" value="Genomic_DNA"/>
</dbReference>
<evidence type="ECO:0000313" key="1">
    <source>
        <dbReference type="EMBL" id="TDQ79967.1"/>
    </source>
</evidence>
<accession>A0A4R6WLT5</accession>
<protein>
    <submittedName>
        <fullName evidence="1">Uncharacterized protein</fullName>
    </submittedName>
</protein>
<comment type="caution">
    <text evidence="1">The sequence shown here is derived from an EMBL/GenBank/DDBJ whole genome shotgun (WGS) entry which is preliminary data.</text>
</comment>
<dbReference type="Proteomes" id="UP000295292">
    <property type="component" value="Unassembled WGS sequence"/>
</dbReference>
<keyword evidence="2" id="KW-1185">Reference proteome</keyword>
<dbReference type="AlphaFoldDB" id="A0A4R6WLT5"/>
<organism evidence="1 2">
    <name type="scientific">Sphingobacterium yanglingense</name>
    <dbReference type="NCBI Taxonomy" id="1437280"/>
    <lineage>
        <taxon>Bacteria</taxon>
        <taxon>Pseudomonadati</taxon>
        <taxon>Bacteroidota</taxon>
        <taxon>Sphingobacteriia</taxon>
        <taxon>Sphingobacteriales</taxon>
        <taxon>Sphingobacteriaceae</taxon>
        <taxon>Sphingobacterium</taxon>
    </lineage>
</organism>
<sequence>MKRSDWSLSTSSLAHYCRFYIHMKKYGYLLLFLTTAFACQNTSNDKQQQVEIPEQQDSIGEHIQTDSLSASPKEIITTAEVDSIIDGRILMPTTYRVWENEVVSKVINKNWLELHHKNGSYHVQSVSYHIENEDEEPCSGLPTETIVPKEDVLVFFDIPSIQKGAVDSVAFKNKIIEPGKPFEFTYKNQKYKLQATGILFHKDQERNNPNARYTLKLYKDGTYLRTIIDQTAYNDTSTELEFIGDLDKDGLPDFIFSSPRDYEERRMIIILSASPYAYDGNVQFDC</sequence>